<dbReference type="RefSeq" id="WP_148771829.1">
    <property type="nucleotide sequence ID" value="NZ_VSSS01000015.1"/>
</dbReference>
<comment type="caution">
    <text evidence="2">The sequence shown here is derived from an EMBL/GenBank/DDBJ whole genome shotgun (WGS) entry which is preliminary data.</text>
</comment>
<name>A0A5D3KN23_9BRAD</name>
<keyword evidence="1" id="KW-1133">Transmembrane helix</keyword>
<dbReference type="OrthoDB" id="8255787at2"/>
<proteinExistence type="predicted"/>
<keyword evidence="3" id="KW-1185">Reference proteome</keyword>
<organism evidence="2 3">
    <name type="scientific">Bradyrhizobium rifense</name>
    <dbReference type="NCBI Taxonomy" id="515499"/>
    <lineage>
        <taxon>Bacteria</taxon>
        <taxon>Pseudomonadati</taxon>
        <taxon>Pseudomonadota</taxon>
        <taxon>Alphaproteobacteria</taxon>
        <taxon>Hyphomicrobiales</taxon>
        <taxon>Nitrobacteraceae</taxon>
        <taxon>Bradyrhizobium</taxon>
    </lineage>
</organism>
<keyword evidence="1" id="KW-0472">Membrane</keyword>
<dbReference type="AlphaFoldDB" id="A0A5D3KN23"/>
<dbReference type="EMBL" id="VSSS01000015">
    <property type="protein sequence ID" value="TYL97454.1"/>
    <property type="molecule type" value="Genomic_DNA"/>
</dbReference>
<evidence type="ECO:0000256" key="1">
    <source>
        <dbReference type="SAM" id="Phobius"/>
    </source>
</evidence>
<accession>A0A5D3KN23</accession>
<evidence type="ECO:0000313" key="2">
    <source>
        <dbReference type="EMBL" id="TYL97454.1"/>
    </source>
</evidence>
<dbReference type="Proteomes" id="UP000324758">
    <property type="component" value="Unassembled WGS sequence"/>
</dbReference>
<sequence>MNTAMKGRLIGLAVIELVIFFMWLFGTVNPAVFAVVTIGLPILALTVALPISLLIRSNRSQNRPPSNPN</sequence>
<reference evidence="2 3" key="1">
    <citation type="submission" date="2019-08" db="EMBL/GenBank/DDBJ databases">
        <title>Bradyrhizobium hipponensis sp. nov., a rhizobium isolated from a Lupinus angustifolius root nodule in Tunisia.</title>
        <authorList>
            <person name="Off K."/>
            <person name="Rejili M."/>
            <person name="Mars M."/>
            <person name="Brachmann A."/>
            <person name="Marin M."/>
        </authorList>
    </citation>
    <scope>NUCLEOTIDE SEQUENCE [LARGE SCALE GENOMIC DNA]</scope>
    <source>
        <strain evidence="2 3">CTAW71</strain>
    </source>
</reference>
<protein>
    <submittedName>
        <fullName evidence="2">Uncharacterized protein</fullName>
    </submittedName>
</protein>
<feature type="transmembrane region" description="Helical" evidence="1">
    <location>
        <begin position="7"/>
        <end position="25"/>
    </location>
</feature>
<keyword evidence="1" id="KW-0812">Transmembrane</keyword>
<feature type="transmembrane region" description="Helical" evidence="1">
    <location>
        <begin position="31"/>
        <end position="55"/>
    </location>
</feature>
<gene>
    <name evidence="2" type="ORF">FXB40_08860</name>
</gene>
<evidence type="ECO:0000313" key="3">
    <source>
        <dbReference type="Proteomes" id="UP000324758"/>
    </source>
</evidence>